<evidence type="ECO:0000256" key="2">
    <source>
        <dbReference type="ARBA" id="ARBA00022473"/>
    </source>
</evidence>
<evidence type="ECO:0000256" key="6">
    <source>
        <dbReference type="ARBA" id="ARBA00023157"/>
    </source>
</evidence>
<dbReference type="GO" id="GO:0045499">
    <property type="term" value="F:chemorepellent activity"/>
    <property type="evidence" value="ECO:0007669"/>
    <property type="project" value="TreeGrafter"/>
</dbReference>
<dbReference type="InterPro" id="IPR002165">
    <property type="entry name" value="Plexin_repeat"/>
</dbReference>
<name>A0AAW0HGH9_MYOGA</name>
<dbReference type="SMART" id="SM00423">
    <property type="entry name" value="PSI"/>
    <property type="match status" value="1"/>
</dbReference>
<dbReference type="GO" id="GO:0005886">
    <property type="term" value="C:plasma membrane"/>
    <property type="evidence" value="ECO:0007669"/>
    <property type="project" value="TreeGrafter"/>
</dbReference>
<dbReference type="PROSITE" id="PS51004">
    <property type="entry name" value="SEMA"/>
    <property type="match status" value="1"/>
</dbReference>
<dbReference type="AlphaFoldDB" id="A0AAW0HGH9"/>
<evidence type="ECO:0000256" key="7">
    <source>
        <dbReference type="ARBA" id="ARBA00023180"/>
    </source>
</evidence>
<keyword evidence="4" id="KW-0524">Neurogenesis</keyword>
<keyword evidence="2" id="KW-0217">Developmental protein</keyword>
<dbReference type="GO" id="GO:0071526">
    <property type="term" value="P:semaphorin-plexin signaling pathway"/>
    <property type="evidence" value="ECO:0007669"/>
    <property type="project" value="TreeGrafter"/>
</dbReference>
<dbReference type="Gene3D" id="2.130.10.10">
    <property type="entry name" value="YVTN repeat-like/Quinoprotein amine dehydrogenase"/>
    <property type="match status" value="1"/>
</dbReference>
<feature type="domain" description="Sema" evidence="11">
    <location>
        <begin position="1"/>
        <end position="556"/>
    </location>
</feature>
<keyword evidence="3" id="KW-0221">Differentiation</keyword>
<dbReference type="SMART" id="SM00630">
    <property type="entry name" value="Sema"/>
    <property type="match status" value="1"/>
</dbReference>
<dbReference type="Proteomes" id="UP001488838">
    <property type="component" value="Unassembled WGS sequence"/>
</dbReference>
<evidence type="ECO:0000256" key="5">
    <source>
        <dbReference type="ARBA" id="ARBA00023136"/>
    </source>
</evidence>
<evidence type="ECO:0000313" key="13">
    <source>
        <dbReference type="Proteomes" id="UP001488838"/>
    </source>
</evidence>
<dbReference type="InterPro" id="IPR001627">
    <property type="entry name" value="Semap_dom"/>
</dbReference>
<protein>
    <recommendedName>
        <fullName evidence="11">Sema domain-containing protein</fullName>
    </recommendedName>
</protein>
<dbReference type="GO" id="GO:0001755">
    <property type="term" value="P:neural crest cell migration"/>
    <property type="evidence" value="ECO:0007669"/>
    <property type="project" value="TreeGrafter"/>
</dbReference>
<gene>
    <name evidence="12" type="ORF">U0070_023330</name>
</gene>
<keyword evidence="10" id="KW-1133">Transmembrane helix</keyword>
<keyword evidence="13" id="KW-1185">Reference proteome</keyword>
<comment type="subcellular location">
    <subcellularLocation>
        <location evidence="1">Membrane</location>
    </subcellularLocation>
</comment>
<dbReference type="GO" id="GO:0007411">
    <property type="term" value="P:axon guidance"/>
    <property type="evidence" value="ECO:0007669"/>
    <property type="project" value="TreeGrafter"/>
</dbReference>
<keyword evidence="7" id="KW-0325">Glycoprotein</keyword>
<dbReference type="Gene3D" id="3.30.1680.10">
    <property type="entry name" value="ligand-binding face of the semaphorins, domain 2"/>
    <property type="match status" value="1"/>
</dbReference>
<dbReference type="PANTHER" id="PTHR11036:SF14">
    <property type="entry name" value="SEMAPHORIN-4B"/>
    <property type="match status" value="1"/>
</dbReference>
<dbReference type="Pfam" id="PF01437">
    <property type="entry name" value="PSI"/>
    <property type="match status" value="1"/>
</dbReference>
<comment type="caution">
    <text evidence="8">Lacks conserved residue(s) required for the propagation of feature annotation.</text>
</comment>
<dbReference type="InterPro" id="IPR016201">
    <property type="entry name" value="PSI"/>
</dbReference>
<feature type="transmembrane region" description="Helical" evidence="10">
    <location>
        <begin position="751"/>
        <end position="771"/>
    </location>
</feature>
<dbReference type="GO" id="GO:0030335">
    <property type="term" value="P:positive regulation of cell migration"/>
    <property type="evidence" value="ECO:0007669"/>
    <property type="project" value="TreeGrafter"/>
</dbReference>
<dbReference type="InterPro" id="IPR027231">
    <property type="entry name" value="Semaphorin"/>
</dbReference>
<evidence type="ECO:0000256" key="10">
    <source>
        <dbReference type="SAM" id="Phobius"/>
    </source>
</evidence>
<evidence type="ECO:0000256" key="9">
    <source>
        <dbReference type="SAM" id="MobiDB-lite"/>
    </source>
</evidence>
<keyword evidence="10" id="KW-0812">Transmembrane</keyword>
<keyword evidence="5 10" id="KW-0472">Membrane</keyword>
<dbReference type="InterPro" id="IPR015943">
    <property type="entry name" value="WD40/YVTN_repeat-like_dom_sf"/>
</dbReference>
<accession>A0AAW0HGH9</accession>
<keyword evidence="6" id="KW-1015">Disulfide bond</keyword>
<reference evidence="12 13" key="1">
    <citation type="journal article" date="2023" name="bioRxiv">
        <title>Conserved and derived expression patterns and positive selection on dental genes reveal complex evolutionary context of ever-growing rodent molars.</title>
        <authorList>
            <person name="Calamari Z.T."/>
            <person name="Song A."/>
            <person name="Cohen E."/>
            <person name="Akter M."/>
            <person name="Roy R.D."/>
            <person name="Hallikas O."/>
            <person name="Christensen M.M."/>
            <person name="Li P."/>
            <person name="Marangoni P."/>
            <person name="Jernvall J."/>
            <person name="Klein O.D."/>
        </authorList>
    </citation>
    <scope>NUCLEOTIDE SEQUENCE [LARGE SCALE GENOMIC DNA]</scope>
    <source>
        <strain evidence="12">V071</strain>
    </source>
</reference>
<evidence type="ECO:0000259" key="11">
    <source>
        <dbReference type="PROSITE" id="PS51004"/>
    </source>
</evidence>
<proteinExistence type="predicted"/>
<dbReference type="Pfam" id="PF01403">
    <property type="entry name" value="Sema"/>
    <property type="match status" value="2"/>
</dbReference>
<comment type="caution">
    <text evidence="12">The sequence shown here is derived from an EMBL/GenBank/DDBJ whole genome shotgun (WGS) entry which is preliminary data.</text>
</comment>
<evidence type="ECO:0000313" key="12">
    <source>
        <dbReference type="EMBL" id="KAK7801850.1"/>
    </source>
</evidence>
<dbReference type="EMBL" id="JBBHLL010000487">
    <property type="protein sequence ID" value="KAK7801850.1"/>
    <property type="molecule type" value="Genomic_DNA"/>
</dbReference>
<dbReference type="FunFam" id="3.30.1680.10:FF:000022">
    <property type="entry name" value="Semaphorin 4B"/>
    <property type="match status" value="1"/>
</dbReference>
<dbReference type="InterPro" id="IPR036352">
    <property type="entry name" value="Semap_dom_sf"/>
</dbReference>
<organism evidence="12 13">
    <name type="scientific">Myodes glareolus</name>
    <name type="common">Bank vole</name>
    <name type="synonym">Clethrionomys glareolus</name>
    <dbReference type="NCBI Taxonomy" id="447135"/>
    <lineage>
        <taxon>Eukaryota</taxon>
        <taxon>Metazoa</taxon>
        <taxon>Chordata</taxon>
        <taxon>Craniata</taxon>
        <taxon>Vertebrata</taxon>
        <taxon>Euteleostomi</taxon>
        <taxon>Mammalia</taxon>
        <taxon>Eutheria</taxon>
        <taxon>Euarchontoglires</taxon>
        <taxon>Glires</taxon>
        <taxon>Rodentia</taxon>
        <taxon>Myomorpha</taxon>
        <taxon>Muroidea</taxon>
        <taxon>Cricetidae</taxon>
        <taxon>Arvicolinae</taxon>
        <taxon>Myodes</taxon>
    </lineage>
</organism>
<evidence type="ECO:0000256" key="8">
    <source>
        <dbReference type="PROSITE-ProRule" id="PRU00352"/>
    </source>
</evidence>
<dbReference type="SUPFAM" id="SSF101912">
    <property type="entry name" value="Sema domain"/>
    <property type="match status" value="2"/>
</dbReference>
<evidence type="ECO:0000256" key="3">
    <source>
        <dbReference type="ARBA" id="ARBA00022782"/>
    </source>
</evidence>
<feature type="region of interest" description="Disordered" evidence="9">
    <location>
        <begin position="72"/>
        <end position="109"/>
    </location>
</feature>
<evidence type="ECO:0000256" key="1">
    <source>
        <dbReference type="ARBA" id="ARBA00004370"/>
    </source>
</evidence>
<evidence type="ECO:0000256" key="4">
    <source>
        <dbReference type="ARBA" id="ARBA00022902"/>
    </source>
</evidence>
<dbReference type="PANTHER" id="PTHR11036">
    <property type="entry name" value="SEMAPHORIN"/>
    <property type="match status" value="1"/>
</dbReference>
<dbReference type="CDD" id="cd05872">
    <property type="entry name" value="Ig_Sema4B_like"/>
    <property type="match status" value="1"/>
</dbReference>
<dbReference type="SUPFAM" id="SSF103575">
    <property type="entry name" value="Plexin repeat"/>
    <property type="match status" value="1"/>
</dbReference>
<sequence length="870" mass="95606">MSSEERPIRKFEAENISNYTALLLSQDGKTLYVGAREALFALNSNLSFLPGGEYQELLWRADADRKQQCSFKGKDLKIPSKGPAPRPGPGTGEEASAVPPGGICGPDGFSPSPQRDCQNYIKILLPLNSSHLLTCGTAAFSPLCAYINIASFTLAQDEAGSVLLEDGKGRCPFDPNFKSTALVVDGELYTGTVSSFQGNDPAISRSQSSRPTKTESSLNWLQDPAFVASAYVPESLGSPIGDDDKIYFFFSETGQEFEFFENTIVSRVARVCKGDEGGERVLQQRWTSFLKAQLLCSRPDDGFPFNVLQDVFTLSPSPQDWHKTLFYGVFTSQWHRGTTEGSAICVFTMNDVQKAFDGLYHTELWSYSISDADADRAGAIVVYAISCRSLGMLPCAQRNPCTGRNRTRAVMGLSCGWLYGDINQPQLEDRRCITNSARERKISSSLQLPDRVLNFLKDHFLMDGQVRSRLLLLQPQARYQRVAVHRVPGLHNTYDVLFLGTGDGRLHKAVTLGSRVHIIEELQVFPQGQPVQNLLLDSHGGLLYASSHSGVVQVPVANCSLYPSCGDCLLARDPYCAWSGSSCRPISLYQPDLASRPWIQDIEGANAKDLCNASSARARILVPPGKPCKQVQIQPNTVNTLACPLLSNLATRLWLYNGNPVNASASCRVLPTGDLLLVGSQQRLGMFQCWSVEEGFRQLVASYCPEVMDDGVMDERDQRDGVPVIINTSRVSAPAGGRASWGADKSYWNEFLVMCVLFGSAVVLVVLFFLYRNRDGMKLFLKQGECATVSPKTRPIVLPPETRPLNGVGPPSTPLDHRGYQALSDSSPGPRVFTESEKRPLSIQDSFVEVSPMCPRPRVRLGSEIRDSVV</sequence>
<dbReference type="GO" id="GO:0030215">
    <property type="term" value="F:semaphorin receptor binding"/>
    <property type="evidence" value="ECO:0007669"/>
    <property type="project" value="InterPro"/>
</dbReference>